<organism evidence="1 2">
    <name type="scientific">Rhodocollybia butyracea</name>
    <dbReference type="NCBI Taxonomy" id="206335"/>
    <lineage>
        <taxon>Eukaryota</taxon>
        <taxon>Fungi</taxon>
        <taxon>Dikarya</taxon>
        <taxon>Basidiomycota</taxon>
        <taxon>Agaricomycotina</taxon>
        <taxon>Agaricomycetes</taxon>
        <taxon>Agaricomycetidae</taxon>
        <taxon>Agaricales</taxon>
        <taxon>Marasmiineae</taxon>
        <taxon>Omphalotaceae</taxon>
        <taxon>Rhodocollybia</taxon>
    </lineage>
</organism>
<accession>A0A9P5P4S4</accession>
<sequence>SFVEPFQDELVQLAHGVSVVNAETKSSVTVRGYKIHTEGDMRSQEKTVKNKSVNGFSACGTCEVKGIRYEKQGSKIYYIPLAHPILDQDRNQLFDENGHPLIHEWDASSLPYRSHESFAATVAEIERAPTKAAKATIQKSTGIKSLPIFQRVESMHYGRSSPRDWMHLFLNVIPNLIDLWTGRFKNIHGDYEIQPAVWEMIGEETASSAKLIPAAFTRRLPNIATERAAYNAEAYIFWFMYVMPIVLKDRFENPFYYTHACALRDIMSTTIQFTITKAEIETLRISIINWVRAYEK</sequence>
<dbReference type="OrthoDB" id="2404451at2759"/>
<dbReference type="AlphaFoldDB" id="A0A9P5P4S4"/>
<reference evidence="1" key="1">
    <citation type="submission" date="2020-11" db="EMBL/GenBank/DDBJ databases">
        <authorList>
            <consortium name="DOE Joint Genome Institute"/>
            <person name="Ahrendt S."/>
            <person name="Riley R."/>
            <person name="Andreopoulos W."/>
            <person name="Labutti K."/>
            <person name="Pangilinan J."/>
            <person name="Ruiz-Duenas F.J."/>
            <person name="Barrasa J.M."/>
            <person name="Sanchez-Garcia M."/>
            <person name="Camarero S."/>
            <person name="Miyauchi S."/>
            <person name="Serrano A."/>
            <person name="Linde D."/>
            <person name="Babiker R."/>
            <person name="Drula E."/>
            <person name="Ayuso-Fernandez I."/>
            <person name="Pacheco R."/>
            <person name="Padilla G."/>
            <person name="Ferreira P."/>
            <person name="Barriuso J."/>
            <person name="Kellner H."/>
            <person name="Castanera R."/>
            <person name="Alfaro M."/>
            <person name="Ramirez L."/>
            <person name="Pisabarro A.G."/>
            <person name="Kuo A."/>
            <person name="Tritt A."/>
            <person name="Lipzen A."/>
            <person name="He G."/>
            <person name="Yan M."/>
            <person name="Ng V."/>
            <person name="Cullen D."/>
            <person name="Martin F."/>
            <person name="Rosso M.-N."/>
            <person name="Henrissat B."/>
            <person name="Hibbett D."/>
            <person name="Martinez A.T."/>
            <person name="Grigoriev I.V."/>
        </authorList>
    </citation>
    <scope>NUCLEOTIDE SEQUENCE</scope>
    <source>
        <strain evidence="1">AH 40177</strain>
    </source>
</reference>
<feature type="non-terminal residue" evidence="1">
    <location>
        <position position="296"/>
    </location>
</feature>
<name>A0A9P5P4S4_9AGAR</name>
<evidence type="ECO:0000313" key="2">
    <source>
        <dbReference type="Proteomes" id="UP000772434"/>
    </source>
</evidence>
<evidence type="ECO:0000313" key="1">
    <source>
        <dbReference type="EMBL" id="KAF9025387.1"/>
    </source>
</evidence>
<gene>
    <name evidence="1" type="ORF">BDP27DRAFT_1158830</name>
</gene>
<proteinExistence type="predicted"/>
<comment type="caution">
    <text evidence="1">The sequence shown here is derived from an EMBL/GenBank/DDBJ whole genome shotgun (WGS) entry which is preliminary data.</text>
</comment>
<protein>
    <submittedName>
        <fullName evidence="1">Uncharacterized protein</fullName>
    </submittedName>
</protein>
<feature type="non-terminal residue" evidence="1">
    <location>
        <position position="1"/>
    </location>
</feature>
<dbReference type="Proteomes" id="UP000772434">
    <property type="component" value="Unassembled WGS sequence"/>
</dbReference>
<keyword evidence="2" id="KW-1185">Reference proteome</keyword>
<dbReference type="EMBL" id="JADNRY010000869">
    <property type="protein sequence ID" value="KAF9025387.1"/>
    <property type="molecule type" value="Genomic_DNA"/>
</dbReference>